<evidence type="ECO:0000256" key="3">
    <source>
        <dbReference type="ARBA" id="ARBA00023125"/>
    </source>
</evidence>
<dbReference type="OrthoDB" id="4131546at2"/>
<dbReference type="SUPFAM" id="SSF46785">
    <property type="entry name" value="Winged helix' DNA-binding domain"/>
    <property type="match status" value="1"/>
</dbReference>
<dbReference type="PANTHER" id="PTHR30346:SF29">
    <property type="entry name" value="LYSR SUBSTRATE-BINDING"/>
    <property type="match status" value="1"/>
</dbReference>
<dbReference type="EMBL" id="PTIX01000035">
    <property type="protein sequence ID" value="PPK62405.1"/>
    <property type="molecule type" value="Genomic_DNA"/>
</dbReference>
<protein>
    <submittedName>
        <fullName evidence="6">DNA-binding transcriptional LysR family regulator</fullName>
    </submittedName>
</protein>
<keyword evidence="3 6" id="KW-0238">DNA-binding</keyword>
<comment type="caution">
    <text evidence="6">The sequence shown here is derived from an EMBL/GenBank/DDBJ whole genome shotgun (WGS) entry which is preliminary data.</text>
</comment>
<dbReference type="Pfam" id="PF00126">
    <property type="entry name" value="HTH_1"/>
    <property type="match status" value="1"/>
</dbReference>
<dbReference type="Gene3D" id="3.40.190.10">
    <property type="entry name" value="Periplasmic binding protein-like II"/>
    <property type="match status" value="2"/>
</dbReference>
<dbReference type="Proteomes" id="UP000239203">
    <property type="component" value="Unassembled WGS sequence"/>
</dbReference>
<reference evidence="6 7" key="1">
    <citation type="submission" date="2018-02" db="EMBL/GenBank/DDBJ databases">
        <title>Genomic Encyclopedia of Archaeal and Bacterial Type Strains, Phase II (KMG-II): from individual species to whole genera.</title>
        <authorList>
            <person name="Goeker M."/>
        </authorList>
    </citation>
    <scope>NUCLEOTIDE SEQUENCE [LARGE SCALE GENOMIC DNA]</scope>
    <source>
        <strain evidence="6 7">YU 961-1</strain>
    </source>
</reference>
<sequence>MFDLVRLRILRTVADQGTLAAAADTLRLTPSAVSQQMAKLEREARCPLVERHGRRIRLTEEGIVLAQHAARILSAVEEAEVDLERRRGEVRGDFTVAAFPTAARGLLPRVLTALAKEHPDLHVRLREAEPYDAVAGVARGDHDLAMSQDWTNAPLELSERLHSTEIGIDHINVALPAAHPLADQQRVRAVDLVDEPWIGGTAGTSCHNWLVSTFSAAERQPDVVHQAGEFPTQLALVAAGLGVALLPKLAGDQVPEGVVLRPVEPKMVRRVLAVRRVESTGRPAMRAFLQALRDHWRG</sequence>
<evidence type="ECO:0000256" key="4">
    <source>
        <dbReference type="ARBA" id="ARBA00023163"/>
    </source>
</evidence>
<organism evidence="6 7">
    <name type="scientific">Actinokineospora auranticolor</name>
    <dbReference type="NCBI Taxonomy" id="155976"/>
    <lineage>
        <taxon>Bacteria</taxon>
        <taxon>Bacillati</taxon>
        <taxon>Actinomycetota</taxon>
        <taxon>Actinomycetes</taxon>
        <taxon>Pseudonocardiales</taxon>
        <taxon>Pseudonocardiaceae</taxon>
        <taxon>Actinokineospora</taxon>
    </lineage>
</organism>
<dbReference type="AlphaFoldDB" id="A0A2S6GCG4"/>
<dbReference type="InterPro" id="IPR036388">
    <property type="entry name" value="WH-like_DNA-bd_sf"/>
</dbReference>
<evidence type="ECO:0000259" key="5">
    <source>
        <dbReference type="PROSITE" id="PS50931"/>
    </source>
</evidence>
<dbReference type="Gene3D" id="1.10.10.10">
    <property type="entry name" value="Winged helix-like DNA-binding domain superfamily/Winged helix DNA-binding domain"/>
    <property type="match status" value="1"/>
</dbReference>
<dbReference type="InterPro" id="IPR005119">
    <property type="entry name" value="LysR_subst-bd"/>
</dbReference>
<name>A0A2S6GCG4_9PSEU</name>
<evidence type="ECO:0000313" key="7">
    <source>
        <dbReference type="Proteomes" id="UP000239203"/>
    </source>
</evidence>
<dbReference type="Pfam" id="PF03466">
    <property type="entry name" value="LysR_substrate"/>
    <property type="match status" value="1"/>
</dbReference>
<gene>
    <name evidence="6" type="ORF">CLV40_13547</name>
</gene>
<evidence type="ECO:0000313" key="6">
    <source>
        <dbReference type="EMBL" id="PPK62405.1"/>
    </source>
</evidence>
<comment type="similarity">
    <text evidence="1">Belongs to the LysR transcriptional regulatory family.</text>
</comment>
<dbReference type="GO" id="GO:0003700">
    <property type="term" value="F:DNA-binding transcription factor activity"/>
    <property type="evidence" value="ECO:0007669"/>
    <property type="project" value="InterPro"/>
</dbReference>
<keyword evidence="2" id="KW-0805">Transcription regulation</keyword>
<dbReference type="RefSeq" id="WP_104483239.1">
    <property type="nucleotide sequence ID" value="NZ_CP154825.1"/>
</dbReference>
<dbReference type="PROSITE" id="PS50931">
    <property type="entry name" value="HTH_LYSR"/>
    <property type="match status" value="1"/>
</dbReference>
<dbReference type="SUPFAM" id="SSF53850">
    <property type="entry name" value="Periplasmic binding protein-like II"/>
    <property type="match status" value="1"/>
</dbReference>
<dbReference type="GO" id="GO:0003677">
    <property type="term" value="F:DNA binding"/>
    <property type="evidence" value="ECO:0007669"/>
    <property type="project" value="UniProtKB-KW"/>
</dbReference>
<dbReference type="PANTHER" id="PTHR30346">
    <property type="entry name" value="TRANSCRIPTIONAL DUAL REGULATOR HCAR-RELATED"/>
    <property type="match status" value="1"/>
</dbReference>
<dbReference type="CDD" id="cd08423">
    <property type="entry name" value="PBP2_LTTR_like_6"/>
    <property type="match status" value="1"/>
</dbReference>
<proteinExistence type="inferred from homology"/>
<dbReference type="GO" id="GO:0032993">
    <property type="term" value="C:protein-DNA complex"/>
    <property type="evidence" value="ECO:0007669"/>
    <property type="project" value="TreeGrafter"/>
</dbReference>
<keyword evidence="7" id="KW-1185">Reference proteome</keyword>
<keyword evidence="4" id="KW-0804">Transcription</keyword>
<evidence type="ECO:0000256" key="2">
    <source>
        <dbReference type="ARBA" id="ARBA00023015"/>
    </source>
</evidence>
<dbReference type="FunFam" id="1.10.10.10:FF:000001">
    <property type="entry name" value="LysR family transcriptional regulator"/>
    <property type="match status" value="1"/>
</dbReference>
<evidence type="ECO:0000256" key="1">
    <source>
        <dbReference type="ARBA" id="ARBA00009437"/>
    </source>
</evidence>
<dbReference type="InterPro" id="IPR036390">
    <property type="entry name" value="WH_DNA-bd_sf"/>
</dbReference>
<accession>A0A2S6GCG4</accession>
<dbReference type="InterPro" id="IPR000847">
    <property type="entry name" value="LysR_HTH_N"/>
</dbReference>
<feature type="domain" description="HTH lysR-type" evidence="5">
    <location>
        <begin position="2"/>
        <end position="59"/>
    </location>
</feature>